<name>A0ACC0BC12_CATRO</name>
<protein>
    <submittedName>
        <fullName evidence="1">Uncharacterized protein</fullName>
    </submittedName>
</protein>
<gene>
    <name evidence="1" type="ORF">M9H77_10537</name>
</gene>
<reference evidence="2" key="1">
    <citation type="journal article" date="2023" name="Nat. Plants">
        <title>Single-cell RNA sequencing provides a high-resolution roadmap for understanding the multicellular compartmentation of specialized metabolism.</title>
        <authorList>
            <person name="Sun S."/>
            <person name="Shen X."/>
            <person name="Li Y."/>
            <person name="Li Y."/>
            <person name="Wang S."/>
            <person name="Li R."/>
            <person name="Zhang H."/>
            <person name="Shen G."/>
            <person name="Guo B."/>
            <person name="Wei J."/>
            <person name="Xu J."/>
            <person name="St-Pierre B."/>
            <person name="Chen S."/>
            <person name="Sun C."/>
        </authorList>
    </citation>
    <scope>NUCLEOTIDE SEQUENCE [LARGE SCALE GENOMIC DNA]</scope>
</reference>
<accession>A0ACC0BC12</accession>
<comment type="caution">
    <text evidence="1">The sequence shown here is derived from an EMBL/GenBank/DDBJ whole genome shotgun (WGS) entry which is preliminary data.</text>
</comment>
<dbReference type="EMBL" id="CM044703">
    <property type="protein sequence ID" value="KAI5670173.1"/>
    <property type="molecule type" value="Genomic_DNA"/>
</dbReference>
<dbReference type="Proteomes" id="UP001060085">
    <property type="component" value="Linkage Group LG03"/>
</dbReference>
<sequence>MDALLNPVLIITIAFAIGFTVCFLKIMNPGLPGKKRRYHPVVGTIFSLLFNFHRLHDYMADLASKYKTYRLLNFFQRDLIYTADPANVEYILKTNFPNYGKGLYHHGILKDLLGDGIFTVDGEKWRHQRKTSSYEFSTKILRDFSSGVFKVIAVKLSNIISEASSSDQIIEIQDLFMKCTLDSVFKVVLGVDLDSMCGTHEEGTHFSQCFDEASAITMFRYADVFWKLKRILNIGSEAILKKNIKVIDEYVYKILKSKTESLDDSPMRKKEDLLSRFLETNETDPKYLKDIILSFIIAGKDTTASTLSWFFYMICSYPHLQEKIADEVMKATNVQEKNFSISELANSITEEALDKMQYLHAALTETLRLYPSVPVDGKVCFSDDIFPDGYCVKKGNVVSYVPWSMGRMKFIWGDDAEAFRPERWLDENGVFKQESPFKFTAFQAGPRICLGKEFAYRQMKIFSAVLLGSFMFKLSDEQRTVSYRTMLTLHINGGLHIRAFLRPNSSGA</sequence>
<organism evidence="1 2">
    <name type="scientific">Catharanthus roseus</name>
    <name type="common">Madagascar periwinkle</name>
    <name type="synonym">Vinca rosea</name>
    <dbReference type="NCBI Taxonomy" id="4058"/>
    <lineage>
        <taxon>Eukaryota</taxon>
        <taxon>Viridiplantae</taxon>
        <taxon>Streptophyta</taxon>
        <taxon>Embryophyta</taxon>
        <taxon>Tracheophyta</taxon>
        <taxon>Spermatophyta</taxon>
        <taxon>Magnoliopsida</taxon>
        <taxon>eudicotyledons</taxon>
        <taxon>Gunneridae</taxon>
        <taxon>Pentapetalae</taxon>
        <taxon>asterids</taxon>
        <taxon>lamiids</taxon>
        <taxon>Gentianales</taxon>
        <taxon>Apocynaceae</taxon>
        <taxon>Rauvolfioideae</taxon>
        <taxon>Vinceae</taxon>
        <taxon>Catharanthinae</taxon>
        <taxon>Catharanthus</taxon>
    </lineage>
</organism>
<keyword evidence="2" id="KW-1185">Reference proteome</keyword>
<proteinExistence type="predicted"/>
<evidence type="ECO:0000313" key="2">
    <source>
        <dbReference type="Proteomes" id="UP001060085"/>
    </source>
</evidence>
<evidence type="ECO:0000313" key="1">
    <source>
        <dbReference type="EMBL" id="KAI5670173.1"/>
    </source>
</evidence>